<comment type="similarity">
    <text evidence="1 3">Belongs to the TPP enzyme family.</text>
</comment>
<dbReference type="Pfam" id="PF02775">
    <property type="entry name" value="TPP_enzyme_C"/>
    <property type="match status" value="1"/>
</dbReference>
<dbReference type="Pfam" id="PF02776">
    <property type="entry name" value="TPP_enzyme_N"/>
    <property type="match status" value="1"/>
</dbReference>
<dbReference type="GO" id="GO:0030976">
    <property type="term" value="F:thiamine pyrophosphate binding"/>
    <property type="evidence" value="ECO:0007669"/>
    <property type="project" value="InterPro"/>
</dbReference>
<feature type="domain" description="Thiamine pyrophosphate enzyme TPP-binding" evidence="5">
    <location>
        <begin position="439"/>
        <end position="606"/>
    </location>
</feature>
<sequence>MTHARKTIRLTVAQALVKYIAAQYSVADGVRERFIPAAFGIFGHGNVAGLGQALDEFNDELPFIQGRNEQALAHAAIAFAKAKRRRQALAVTASIGPGALNMVTAAGLATVNRLPVLLLPGDTYATRRQGPVLQQIEDPSAPDITANDAFRPVSRFFDRITRPEQLLTALPQAFRVLANPVETGAVVIALPQDIQSHAHDYPVEFFEPHDWKIRRPQPEAEDVRTVAEILRSAKKPLIIAGGGVIYSGATVELEALANATGIPVAETFGGKGAIQNPGPWHVWGIGLEGSPETNRLVEQADVILHVGTRLTDFATASQSLFHNPNVRFVSLNVSEFDGVKQGAATIVADAKVGLAALTAEVSGYRVPAEWTAEIAERQSRWVAMRAAAIDPDVLFPKTAEHDPDGTDAIITQGQMLGVMQEHARDGDILIAGAGGPPGDVQKVWDATNGRFAHLEFGFSCMGYELPAAIGVRFAEPDPAHRVMTFIGDGTFLMAPTELVTAAQEGLPLTIVISENHGYQVIRRLQMWRVGHHYGNEFRYRDPAKNVVNQVESNNSAGRLEGGYLDVDLVAVARGLGAHALRVRTADEFRTALNDTRDNAGPVVIVVATIPHANLPASGVWWDVAPAEVSDQPWLTAVREDYAAGIANQRWHG</sequence>
<feature type="domain" description="Thiamine pyrophosphate enzyme central" evidence="4">
    <location>
        <begin position="224"/>
        <end position="357"/>
    </location>
</feature>
<name>A0A6J6EZY6_9ZZZZ</name>
<dbReference type="Gene3D" id="3.40.50.1220">
    <property type="entry name" value="TPP-binding domain"/>
    <property type="match status" value="1"/>
</dbReference>
<evidence type="ECO:0000259" key="6">
    <source>
        <dbReference type="Pfam" id="PF02776"/>
    </source>
</evidence>
<dbReference type="AlphaFoldDB" id="A0A6J6EZY6"/>
<accession>A0A6J6EZY6</accession>
<dbReference type="InterPro" id="IPR045229">
    <property type="entry name" value="TPP_enz"/>
</dbReference>
<dbReference type="GO" id="GO:0005948">
    <property type="term" value="C:acetolactate synthase complex"/>
    <property type="evidence" value="ECO:0007669"/>
    <property type="project" value="TreeGrafter"/>
</dbReference>
<keyword evidence="2 3" id="KW-0786">Thiamine pyrophosphate</keyword>
<dbReference type="InterPro" id="IPR011766">
    <property type="entry name" value="TPP_enzyme_TPP-bd"/>
</dbReference>
<dbReference type="Pfam" id="PF00205">
    <property type="entry name" value="TPP_enzyme_M"/>
    <property type="match status" value="1"/>
</dbReference>
<dbReference type="SUPFAM" id="SSF52518">
    <property type="entry name" value="Thiamin diphosphate-binding fold (THDP-binding)"/>
    <property type="match status" value="2"/>
</dbReference>
<dbReference type="InterPro" id="IPR012001">
    <property type="entry name" value="Thiamin_PyroP_enz_TPP-bd_dom"/>
</dbReference>
<reference evidence="7" key="1">
    <citation type="submission" date="2020-05" db="EMBL/GenBank/DDBJ databases">
        <authorList>
            <person name="Chiriac C."/>
            <person name="Salcher M."/>
            <person name="Ghai R."/>
            <person name="Kavagutti S V."/>
        </authorList>
    </citation>
    <scope>NUCLEOTIDE SEQUENCE</scope>
</reference>
<dbReference type="NCBIfam" id="TIGR04377">
    <property type="entry name" value="myo_inos_iolD"/>
    <property type="match status" value="1"/>
</dbReference>
<dbReference type="GO" id="GO:0009099">
    <property type="term" value="P:L-valine biosynthetic process"/>
    <property type="evidence" value="ECO:0007669"/>
    <property type="project" value="TreeGrafter"/>
</dbReference>
<dbReference type="InterPro" id="IPR030817">
    <property type="entry name" value="Myo_inos_IolD"/>
</dbReference>
<dbReference type="PANTHER" id="PTHR18968">
    <property type="entry name" value="THIAMINE PYROPHOSPHATE ENZYMES"/>
    <property type="match status" value="1"/>
</dbReference>
<evidence type="ECO:0000313" key="7">
    <source>
        <dbReference type="EMBL" id="CAB4581567.1"/>
    </source>
</evidence>
<dbReference type="SUPFAM" id="SSF52467">
    <property type="entry name" value="DHS-like NAD/FAD-binding domain"/>
    <property type="match status" value="1"/>
</dbReference>
<gene>
    <name evidence="7" type="ORF">UFOPK1767_00365</name>
</gene>
<dbReference type="CDD" id="cd07035">
    <property type="entry name" value="TPP_PYR_POX_like"/>
    <property type="match status" value="1"/>
</dbReference>
<dbReference type="Gene3D" id="3.40.50.970">
    <property type="match status" value="2"/>
</dbReference>
<evidence type="ECO:0000259" key="5">
    <source>
        <dbReference type="Pfam" id="PF02775"/>
    </source>
</evidence>
<dbReference type="EMBL" id="CAEZTZ010000031">
    <property type="protein sequence ID" value="CAB4581567.1"/>
    <property type="molecule type" value="Genomic_DNA"/>
</dbReference>
<dbReference type="GO" id="GO:0016823">
    <property type="term" value="F:hydrolase activity, acting on acid carbon-carbon bonds, in ketonic substances"/>
    <property type="evidence" value="ECO:0007669"/>
    <property type="project" value="InterPro"/>
</dbReference>
<evidence type="ECO:0000259" key="4">
    <source>
        <dbReference type="Pfam" id="PF00205"/>
    </source>
</evidence>
<dbReference type="PANTHER" id="PTHR18968:SF9">
    <property type="entry name" value="3D-(3,5_4)-TRIHYDROXYCYCLOHEXANE-1,2-DIONE HYDROLASE"/>
    <property type="match status" value="1"/>
</dbReference>
<protein>
    <submittedName>
        <fullName evidence="7">Unannotated protein</fullName>
    </submittedName>
</protein>
<feature type="domain" description="Thiamine pyrophosphate enzyme N-terminal TPP-binding" evidence="6">
    <location>
        <begin position="36"/>
        <end position="135"/>
    </location>
</feature>
<evidence type="ECO:0000256" key="3">
    <source>
        <dbReference type="RuleBase" id="RU362132"/>
    </source>
</evidence>
<dbReference type="GO" id="GO:0050660">
    <property type="term" value="F:flavin adenine dinucleotide binding"/>
    <property type="evidence" value="ECO:0007669"/>
    <property type="project" value="TreeGrafter"/>
</dbReference>
<organism evidence="7">
    <name type="scientific">freshwater metagenome</name>
    <dbReference type="NCBI Taxonomy" id="449393"/>
    <lineage>
        <taxon>unclassified sequences</taxon>
        <taxon>metagenomes</taxon>
        <taxon>ecological metagenomes</taxon>
    </lineage>
</organism>
<dbReference type="InterPro" id="IPR012000">
    <property type="entry name" value="Thiamin_PyroP_enz_cen_dom"/>
</dbReference>
<proteinExistence type="inferred from homology"/>
<dbReference type="GO" id="GO:0009097">
    <property type="term" value="P:isoleucine biosynthetic process"/>
    <property type="evidence" value="ECO:0007669"/>
    <property type="project" value="TreeGrafter"/>
</dbReference>
<dbReference type="InterPro" id="IPR029061">
    <property type="entry name" value="THDP-binding"/>
</dbReference>
<dbReference type="GO" id="GO:0000287">
    <property type="term" value="F:magnesium ion binding"/>
    <property type="evidence" value="ECO:0007669"/>
    <property type="project" value="InterPro"/>
</dbReference>
<dbReference type="InterPro" id="IPR029035">
    <property type="entry name" value="DHS-like_NAD/FAD-binding_dom"/>
</dbReference>
<evidence type="ECO:0000256" key="2">
    <source>
        <dbReference type="ARBA" id="ARBA00023052"/>
    </source>
</evidence>
<dbReference type="GO" id="GO:0003984">
    <property type="term" value="F:acetolactate synthase activity"/>
    <property type="evidence" value="ECO:0007669"/>
    <property type="project" value="TreeGrafter"/>
</dbReference>
<dbReference type="GO" id="GO:0019310">
    <property type="term" value="P:inositol catabolic process"/>
    <property type="evidence" value="ECO:0007669"/>
    <property type="project" value="InterPro"/>
</dbReference>
<evidence type="ECO:0000256" key="1">
    <source>
        <dbReference type="ARBA" id="ARBA00007812"/>
    </source>
</evidence>